<reference evidence="3" key="1">
    <citation type="submission" date="2022-12" db="EMBL/GenBank/DDBJ databases">
        <title>Draft genome assemblies for two species of Escallonia (Escalloniales).</title>
        <authorList>
            <person name="Chanderbali A."/>
            <person name="Dervinis C."/>
            <person name="Anghel I."/>
            <person name="Soltis D."/>
            <person name="Soltis P."/>
            <person name="Zapata F."/>
        </authorList>
    </citation>
    <scope>NUCLEOTIDE SEQUENCE</scope>
    <source>
        <strain evidence="3">UCBG92.1500</strain>
        <tissue evidence="3">Leaf</tissue>
    </source>
</reference>
<evidence type="ECO:0000256" key="1">
    <source>
        <dbReference type="ARBA" id="ARBA00022737"/>
    </source>
</evidence>
<sequence length="313" mass="34628">MSMMGELNFFLGLQIKQSKDEIFINQAKYTKGLLKRFDTEESNAFDTPISSSLKLDKDEKGKDVDIKRYRACETTCDLDEGKKIHELAVWSGFELDIMVSTALIDMYMSCSSPDEAVELFQRVPKKDAVYWAVLLCGCVQNGMAHKSMEVFCNMLSSEIQLDVVIMVKILTACSESGVLQQALCLHCRVVRNGFDSNAYVGASLIESRWFPRGSWTAPPVSGDRGHSHLSPSSLIFSLSIVSVRVAIEAQPDRGGAGVVGVLDELLQDSGFLGVVGQHFPYPIYGGFSWEDDSSNFPSLELKRKIEMGFGKCA</sequence>
<dbReference type="NCBIfam" id="TIGR00756">
    <property type="entry name" value="PPR"/>
    <property type="match status" value="1"/>
</dbReference>
<evidence type="ECO:0000313" key="4">
    <source>
        <dbReference type="Proteomes" id="UP001187471"/>
    </source>
</evidence>
<dbReference type="Pfam" id="PF01535">
    <property type="entry name" value="PPR"/>
    <property type="match status" value="2"/>
</dbReference>
<evidence type="ECO:0000256" key="2">
    <source>
        <dbReference type="PROSITE-ProRule" id="PRU00708"/>
    </source>
</evidence>
<protein>
    <recommendedName>
        <fullName evidence="5">Pentatricopeptide repeat-containing protein</fullName>
    </recommendedName>
</protein>
<gene>
    <name evidence="3" type="ORF">RJ640_001128</name>
</gene>
<organism evidence="3 4">
    <name type="scientific">Escallonia rubra</name>
    <dbReference type="NCBI Taxonomy" id="112253"/>
    <lineage>
        <taxon>Eukaryota</taxon>
        <taxon>Viridiplantae</taxon>
        <taxon>Streptophyta</taxon>
        <taxon>Embryophyta</taxon>
        <taxon>Tracheophyta</taxon>
        <taxon>Spermatophyta</taxon>
        <taxon>Magnoliopsida</taxon>
        <taxon>eudicotyledons</taxon>
        <taxon>Gunneridae</taxon>
        <taxon>Pentapetalae</taxon>
        <taxon>asterids</taxon>
        <taxon>campanulids</taxon>
        <taxon>Escalloniales</taxon>
        <taxon>Escalloniaceae</taxon>
        <taxon>Escallonia</taxon>
    </lineage>
</organism>
<feature type="repeat" description="PPR" evidence="2">
    <location>
        <begin position="127"/>
        <end position="161"/>
    </location>
</feature>
<dbReference type="InterPro" id="IPR046960">
    <property type="entry name" value="PPR_At4g14850-like_plant"/>
</dbReference>
<dbReference type="EMBL" id="JAVXUO010000647">
    <property type="protein sequence ID" value="KAK2990400.1"/>
    <property type="molecule type" value="Genomic_DNA"/>
</dbReference>
<dbReference type="InterPro" id="IPR002885">
    <property type="entry name" value="PPR_rpt"/>
</dbReference>
<dbReference type="PANTHER" id="PTHR24015:SF548">
    <property type="entry name" value="OS08G0340900 PROTEIN"/>
    <property type="match status" value="1"/>
</dbReference>
<evidence type="ECO:0000313" key="3">
    <source>
        <dbReference type="EMBL" id="KAK2990400.1"/>
    </source>
</evidence>
<proteinExistence type="predicted"/>
<keyword evidence="4" id="KW-1185">Reference proteome</keyword>
<dbReference type="GO" id="GO:0003723">
    <property type="term" value="F:RNA binding"/>
    <property type="evidence" value="ECO:0007669"/>
    <property type="project" value="InterPro"/>
</dbReference>
<dbReference type="InterPro" id="IPR011990">
    <property type="entry name" value="TPR-like_helical_dom_sf"/>
</dbReference>
<name>A0AA88SH05_9ASTE</name>
<dbReference type="PANTHER" id="PTHR24015">
    <property type="entry name" value="OS07G0578800 PROTEIN-RELATED"/>
    <property type="match status" value="1"/>
</dbReference>
<dbReference type="FunFam" id="1.25.40.10:FF:000073">
    <property type="entry name" value="Pentatricopeptide repeat-containing protein chloroplastic"/>
    <property type="match status" value="1"/>
</dbReference>
<dbReference type="GO" id="GO:0009451">
    <property type="term" value="P:RNA modification"/>
    <property type="evidence" value="ECO:0007669"/>
    <property type="project" value="InterPro"/>
</dbReference>
<dbReference type="Gene3D" id="1.25.40.10">
    <property type="entry name" value="Tetratricopeptide repeat domain"/>
    <property type="match status" value="1"/>
</dbReference>
<comment type="caution">
    <text evidence="3">The sequence shown here is derived from an EMBL/GenBank/DDBJ whole genome shotgun (WGS) entry which is preliminary data.</text>
</comment>
<dbReference type="PROSITE" id="PS51375">
    <property type="entry name" value="PPR"/>
    <property type="match status" value="1"/>
</dbReference>
<dbReference type="Proteomes" id="UP001187471">
    <property type="component" value="Unassembled WGS sequence"/>
</dbReference>
<keyword evidence="1" id="KW-0677">Repeat</keyword>
<dbReference type="AlphaFoldDB" id="A0AA88SH05"/>
<evidence type="ECO:0008006" key="5">
    <source>
        <dbReference type="Google" id="ProtNLM"/>
    </source>
</evidence>
<accession>A0AA88SH05</accession>